<feature type="compositionally biased region" description="Basic and acidic residues" evidence="1">
    <location>
        <begin position="129"/>
        <end position="141"/>
    </location>
</feature>
<dbReference type="Gramene" id="OE9A009443T1">
    <property type="protein sequence ID" value="OE9A009443C1"/>
    <property type="gene ID" value="OE9A009443"/>
</dbReference>
<feature type="region of interest" description="Disordered" evidence="1">
    <location>
        <begin position="94"/>
        <end position="141"/>
    </location>
</feature>
<evidence type="ECO:0000313" key="2">
    <source>
        <dbReference type="EMBL" id="CAA3022628.1"/>
    </source>
</evidence>
<keyword evidence="3" id="KW-1185">Reference proteome</keyword>
<dbReference type="Proteomes" id="UP000594638">
    <property type="component" value="Unassembled WGS sequence"/>
</dbReference>
<feature type="region of interest" description="Disordered" evidence="1">
    <location>
        <begin position="1"/>
        <end position="54"/>
    </location>
</feature>
<reference evidence="2 3" key="1">
    <citation type="submission" date="2019-12" db="EMBL/GenBank/DDBJ databases">
        <authorList>
            <person name="Alioto T."/>
            <person name="Alioto T."/>
            <person name="Gomez Garrido J."/>
        </authorList>
    </citation>
    <scope>NUCLEOTIDE SEQUENCE [LARGE SCALE GENOMIC DNA]</scope>
</reference>
<feature type="compositionally biased region" description="Polar residues" evidence="1">
    <location>
        <begin position="106"/>
        <end position="127"/>
    </location>
</feature>
<comment type="caution">
    <text evidence="2">The sequence shown here is derived from an EMBL/GenBank/DDBJ whole genome shotgun (WGS) entry which is preliminary data.</text>
</comment>
<evidence type="ECO:0000256" key="1">
    <source>
        <dbReference type="SAM" id="MobiDB-lite"/>
    </source>
</evidence>
<proteinExistence type="predicted"/>
<protein>
    <submittedName>
        <fullName evidence="2">Uncharacterized protein</fullName>
    </submittedName>
</protein>
<sequence>MAEDRTKGEEILIKRDRMRQECRPIKRTKEEGEPSKNKLSLDPISTENQDTEETTEVLEFGDHRDLIQRELFIQHMQEAIEVEVNIAEERSQKISGLVQPPRTVHLTKNQPDISSESLQQKNASVTRPNGKDQEGKDGNMR</sequence>
<gene>
    <name evidence="2" type="ORF">OLEA9_A009443</name>
</gene>
<feature type="compositionally biased region" description="Basic and acidic residues" evidence="1">
    <location>
        <begin position="1"/>
        <end position="36"/>
    </location>
</feature>
<evidence type="ECO:0000313" key="3">
    <source>
        <dbReference type="Proteomes" id="UP000594638"/>
    </source>
</evidence>
<name>A0A8S0UWF1_OLEEU</name>
<dbReference type="EMBL" id="CACTIH010009073">
    <property type="protein sequence ID" value="CAA3022628.1"/>
    <property type="molecule type" value="Genomic_DNA"/>
</dbReference>
<organism evidence="2 3">
    <name type="scientific">Olea europaea subsp. europaea</name>
    <dbReference type="NCBI Taxonomy" id="158383"/>
    <lineage>
        <taxon>Eukaryota</taxon>
        <taxon>Viridiplantae</taxon>
        <taxon>Streptophyta</taxon>
        <taxon>Embryophyta</taxon>
        <taxon>Tracheophyta</taxon>
        <taxon>Spermatophyta</taxon>
        <taxon>Magnoliopsida</taxon>
        <taxon>eudicotyledons</taxon>
        <taxon>Gunneridae</taxon>
        <taxon>Pentapetalae</taxon>
        <taxon>asterids</taxon>
        <taxon>lamiids</taxon>
        <taxon>Lamiales</taxon>
        <taxon>Oleaceae</taxon>
        <taxon>Oleeae</taxon>
        <taxon>Olea</taxon>
    </lineage>
</organism>
<accession>A0A8S0UWF1</accession>
<dbReference type="AlphaFoldDB" id="A0A8S0UWF1"/>